<keyword evidence="1" id="KW-0479">Metal-binding</keyword>
<gene>
    <name evidence="5" type="ORF">HNAJ_LOCUS7650</name>
</gene>
<dbReference type="EMBL" id="UZAE01012095">
    <property type="protein sequence ID" value="VDO03510.1"/>
    <property type="molecule type" value="Genomic_DNA"/>
</dbReference>
<protein>
    <submittedName>
        <fullName evidence="7">Calglandulin</fullName>
    </submittedName>
</protein>
<evidence type="ECO:0000313" key="7">
    <source>
        <dbReference type="WBParaSite" id="HNAJ_0000765401-mRNA-1"/>
    </source>
</evidence>
<dbReference type="PROSITE" id="PS50222">
    <property type="entry name" value="EF_HAND_2"/>
    <property type="match status" value="2"/>
</dbReference>
<evidence type="ECO:0000256" key="2">
    <source>
        <dbReference type="ARBA" id="ARBA00022737"/>
    </source>
</evidence>
<evidence type="ECO:0000256" key="1">
    <source>
        <dbReference type="ARBA" id="ARBA00022723"/>
    </source>
</evidence>
<evidence type="ECO:0000313" key="6">
    <source>
        <dbReference type="Proteomes" id="UP000278807"/>
    </source>
</evidence>
<dbReference type="PROSITE" id="PS00018">
    <property type="entry name" value="EF_HAND_1"/>
    <property type="match status" value="2"/>
</dbReference>
<dbReference type="InterPro" id="IPR011992">
    <property type="entry name" value="EF-hand-dom_pair"/>
</dbReference>
<dbReference type="STRING" id="102285.A0A0R3TKF8"/>
<dbReference type="AlphaFoldDB" id="A0A0R3TKF8"/>
<reference evidence="7" key="1">
    <citation type="submission" date="2017-02" db="UniProtKB">
        <authorList>
            <consortium name="WormBaseParasite"/>
        </authorList>
    </citation>
    <scope>IDENTIFICATION</scope>
</reference>
<dbReference type="SMART" id="SM00054">
    <property type="entry name" value="EFh"/>
    <property type="match status" value="2"/>
</dbReference>
<feature type="domain" description="EF-hand" evidence="4">
    <location>
        <begin position="78"/>
        <end position="113"/>
    </location>
</feature>
<keyword evidence="6" id="KW-1185">Reference proteome</keyword>
<dbReference type="Proteomes" id="UP000278807">
    <property type="component" value="Unassembled WGS sequence"/>
</dbReference>
<proteinExistence type="predicted"/>
<feature type="domain" description="EF-hand" evidence="4">
    <location>
        <begin position="33"/>
        <end position="68"/>
    </location>
</feature>
<dbReference type="WBParaSite" id="HNAJ_0000765401-mRNA-1">
    <property type="protein sequence ID" value="HNAJ_0000765401-mRNA-1"/>
    <property type="gene ID" value="HNAJ_0000765401"/>
</dbReference>
<dbReference type="GO" id="GO:0005509">
    <property type="term" value="F:calcium ion binding"/>
    <property type="evidence" value="ECO:0007669"/>
    <property type="project" value="InterPro"/>
</dbReference>
<accession>A0A0R3TKF8</accession>
<keyword evidence="3" id="KW-0106">Calcium</keyword>
<dbReference type="InterPro" id="IPR028846">
    <property type="entry name" value="Recoverin"/>
</dbReference>
<dbReference type="InterPro" id="IPR002048">
    <property type="entry name" value="EF_hand_dom"/>
</dbReference>
<dbReference type="OrthoDB" id="191686at2759"/>
<dbReference type="InterPro" id="IPR018247">
    <property type="entry name" value="EF_Hand_1_Ca_BS"/>
</dbReference>
<evidence type="ECO:0000256" key="3">
    <source>
        <dbReference type="ARBA" id="ARBA00022837"/>
    </source>
</evidence>
<dbReference type="CDD" id="cd00051">
    <property type="entry name" value="EFh"/>
    <property type="match status" value="1"/>
</dbReference>
<evidence type="ECO:0000313" key="5">
    <source>
        <dbReference type="EMBL" id="VDO03510.1"/>
    </source>
</evidence>
<evidence type="ECO:0000259" key="4">
    <source>
        <dbReference type="PROSITE" id="PS50222"/>
    </source>
</evidence>
<dbReference type="Pfam" id="PF13499">
    <property type="entry name" value="EF-hand_7"/>
    <property type="match status" value="1"/>
</dbReference>
<keyword evidence="2" id="KW-0677">Repeat</keyword>
<dbReference type="PANTHER" id="PTHR23055:SF60">
    <property type="entry name" value="CALAXIN"/>
    <property type="match status" value="1"/>
</dbReference>
<dbReference type="Gene3D" id="1.10.238.10">
    <property type="entry name" value="EF-hand"/>
    <property type="match status" value="1"/>
</dbReference>
<dbReference type="SUPFAM" id="SSF47473">
    <property type="entry name" value="EF-hand"/>
    <property type="match status" value="1"/>
</dbReference>
<organism evidence="7">
    <name type="scientific">Rodentolepis nana</name>
    <name type="common">Dwarf tapeworm</name>
    <name type="synonym">Hymenolepis nana</name>
    <dbReference type="NCBI Taxonomy" id="102285"/>
    <lineage>
        <taxon>Eukaryota</taxon>
        <taxon>Metazoa</taxon>
        <taxon>Spiralia</taxon>
        <taxon>Lophotrochozoa</taxon>
        <taxon>Platyhelminthes</taxon>
        <taxon>Cestoda</taxon>
        <taxon>Eucestoda</taxon>
        <taxon>Cyclophyllidea</taxon>
        <taxon>Hymenolepididae</taxon>
        <taxon>Rodentolepis</taxon>
    </lineage>
</organism>
<reference evidence="5 6" key="2">
    <citation type="submission" date="2018-11" db="EMBL/GenBank/DDBJ databases">
        <authorList>
            <consortium name="Pathogen Informatics"/>
        </authorList>
    </citation>
    <scope>NUCLEOTIDE SEQUENCE [LARGE SCALE GENOMIC DNA]</scope>
</reference>
<dbReference type="PANTHER" id="PTHR23055">
    <property type="entry name" value="CALCIUM BINDING PROTEINS"/>
    <property type="match status" value="1"/>
</dbReference>
<sequence>CSEWKWNSASKFPWNLPKSIQEWVSGLEVFLRGDIKEKTLAFSVYDLNEDGLISRDEINKLINLSLSCETNNEDIDDIIRDLVDYSFKRLDVNHDGRIDYEDFLKVVKVDLQLKCIYILLGLKK</sequence>
<name>A0A0R3TKF8_RODNA</name>